<feature type="domain" description="Homeobox" evidence="8">
    <location>
        <begin position="201"/>
        <end position="261"/>
    </location>
</feature>
<dbReference type="InterPro" id="IPR001356">
    <property type="entry name" value="HD"/>
</dbReference>
<dbReference type="SMART" id="SM00389">
    <property type="entry name" value="HOX"/>
    <property type="match status" value="1"/>
</dbReference>
<feature type="compositionally biased region" description="Basic and acidic residues" evidence="7">
    <location>
        <begin position="182"/>
        <end position="191"/>
    </location>
</feature>
<evidence type="ECO:0000256" key="3">
    <source>
        <dbReference type="ARBA" id="ARBA00023155"/>
    </source>
</evidence>
<feature type="non-terminal residue" evidence="9">
    <location>
        <position position="303"/>
    </location>
</feature>
<evidence type="ECO:0000313" key="9">
    <source>
        <dbReference type="EMBL" id="CAH2068156.1"/>
    </source>
</evidence>
<accession>A0ABN8IV13</accession>
<keyword evidence="10" id="KW-1185">Reference proteome</keyword>
<dbReference type="Gene3D" id="1.10.10.60">
    <property type="entry name" value="Homeodomain-like"/>
    <property type="match status" value="1"/>
</dbReference>
<evidence type="ECO:0000256" key="4">
    <source>
        <dbReference type="ARBA" id="ARBA00023242"/>
    </source>
</evidence>
<dbReference type="PANTHER" id="PTHR24340">
    <property type="entry name" value="HOMEOBOX PROTEIN NKX"/>
    <property type="match status" value="1"/>
</dbReference>
<keyword evidence="3 5" id="KW-0371">Homeobox</keyword>
<evidence type="ECO:0000256" key="7">
    <source>
        <dbReference type="SAM" id="MobiDB-lite"/>
    </source>
</evidence>
<dbReference type="PRINTS" id="PR00024">
    <property type="entry name" value="HOMEOBOX"/>
</dbReference>
<dbReference type="PANTHER" id="PTHR24340:SF109">
    <property type="entry name" value="BARH LIKE HOMEOBOX 1"/>
    <property type="match status" value="1"/>
</dbReference>
<evidence type="ECO:0000313" key="10">
    <source>
        <dbReference type="Proteomes" id="UP000837857"/>
    </source>
</evidence>
<evidence type="ECO:0000256" key="2">
    <source>
        <dbReference type="ARBA" id="ARBA00023125"/>
    </source>
</evidence>
<dbReference type="Pfam" id="PF00046">
    <property type="entry name" value="Homeodomain"/>
    <property type="match status" value="1"/>
</dbReference>
<evidence type="ECO:0000256" key="1">
    <source>
        <dbReference type="ARBA" id="ARBA00004123"/>
    </source>
</evidence>
<feature type="region of interest" description="Disordered" evidence="7">
    <location>
        <begin position="178"/>
        <end position="207"/>
    </location>
</feature>
<evidence type="ECO:0000259" key="8">
    <source>
        <dbReference type="PROSITE" id="PS50071"/>
    </source>
</evidence>
<reference evidence="9" key="1">
    <citation type="submission" date="2022-03" db="EMBL/GenBank/DDBJ databases">
        <authorList>
            <person name="Martin H S."/>
        </authorList>
    </citation>
    <scope>NUCLEOTIDE SEQUENCE</scope>
</reference>
<sequence length="303" mass="34161">MQDCHKSFLIKDLLGDVLRPGQAGAVNEDAEREGGRHSPTRHNVEQSDVEDDISVGDNRSEASTPKKRHFGFESDPDSFQRRNCDNERSSPMEYSLNRLRNTSYDSPFKEEDDDPVKLYDAGLFHLYRAERDGNKEEAADAAFGAGISEGIYGRSMDLTKGSFQSQLLAGFASVMAGGSQRESQDSSDRQQQKAATPTAGRKPRRRRTAFTHAQLAYLERKFRCQKYLSVADRGDVADALSLSETQVKTWYQNRRTKWKRQNQLRLEQLRAQAASGERELSAHALPLACALLPPYPAYMHCHL</sequence>
<dbReference type="SUPFAM" id="SSF46689">
    <property type="entry name" value="Homeodomain-like"/>
    <property type="match status" value="1"/>
</dbReference>
<dbReference type="CDD" id="cd00086">
    <property type="entry name" value="homeodomain"/>
    <property type="match status" value="1"/>
</dbReference>
<feature type="DNA-binding region" description="Homeobox" evidence="5">
    <location>
        <begin position="203"/>
        <end position="262"/>
    </location>
</feature>
<comment type="subcellular location">
    <subcellularLocation>
        <location evidence="1 5 6">Nucleus</location>
    </subcellularLocation>
</comment>
<dbReference type="InterPro" id="IPR017970">
    <property type="entry name" value="Homeobox_CS"/>
</dbReference>
<dbReference type="PROSITE" id="PS00027">
    <property type="entry name" value="HOMEOBOX_1"/>
    <property type="match status" value="1"/>
</dbReference>
<feature type="region of interest" description="Disordered" evidence="7">
    <location>
        <begin position="17"/>
        <end position="92"/>
    </location>
</feature>
<keyword evidence="2 5" id="KW-0238">DNA-binding</keyword>
<gene>
    <name evidence="9" type="ORF">IPOD504_LOCUS14084</name>
</gene>
<keyword evidence="4 5" id="KW-0539">Nucleus</keyword>
<dbReference type="InterPro" id="IPR020479">
    <property type="entry name" value="HD_metazoa"/>
</dbReference>
<protein>
    <recommendedName>
        <fullName evidence="8">Homeobox domain-containing protein</fullName>
    </recommendedName>
</protein>
<dbReference type="EMBL" id="OW152817">
    <property type="protein sequence ID" value="CAH2068156.1"/>
    <property type="molecule type" value="Genomic_DNA"/>
</dbReference>
<proteinExistence type="predicted"/>
<evidence type="ECO:0000256" key="6">
    <source>
        <dbReference type="RuleBase" id="RU000682"/>
    </source>
</evidence>
<organism evidence="9 10">
    <name type="scientific">Iphiclides podalirius</name>
    <name type="common">scarce swallowtail</name>
    <dbReference type="NCBI Taxonomy" id="110791"/>
    <lineage>
        <taxon>Eukaryota</taxon>
        <taxon>Metazoa</taxon>
        <taxon>Ecdysozoa</taxon>
        <taxon>Arthropoda</taxon>
        <taxon>Hexapoda</taxon>
        <taxon>Insecta</taxon>
        <taxon>Pterygota</taxon>
        <taxon>Neoptera</taxon>
        <taxon>Endopterygota</taxon>
        <taxon>Lepidoptera</taxon>
        <taxon>Glossata</taxon>
        <taxon>Ditrysia</taxon>
        <taxon>Papilionoidea</taxon>
        <taxon>Papilionidae</taxon>
        <taxon>Papilioninae</taxon>
        <taxon>Iphiclides</taxon>
    </lineage>
</organism>
<dbReference type="Proteomes" id="UP000837857">
    <property type="component" value="Chromosome 5"/>
</dbReference>
<name>A0ABN8IV13_9NEOP</name>
<dbReference type="PROSITE" id="PS50071">
    <property type="entry name" value="HOMEOBOX_2"/>
    <property type="match status" value="1"/>
</dbReference>
<evidence type="ECO:0000256" key="5">
    <source>
        <dbReference type="PROSITE-ProRule" id="PRU00108"/>
    </source>
</evidence>
<feature type="compositionally biased region" description="Basic and acidic residues" evidence="7">
    <location>
        <begin position="78"/>
        <end position="90"/>
    </location>
</feature>
<dbReference type="InterPro" id="IPR009057">
    <property type="entry name" value="Homeodomain-like_sf"/>
</dbReference>
<dbReference type="InterPro" id="IPR050394">
    <property type="entry name" value="Homeobox_NK-like"/>
</dbReference>